<sequence length="304" mass="34030">MSYDDSELIEVDSFPDEGFAESITEYATSIASDIRRGIEENGRTYPAFGRNEYGLPIDEQEQDRNDLQHCKFGLILGDRLHLAPIAEEPANILDLGTGSGIWAIDMADKHPTANVIGVDVAAVQPRWVPPNCSFEIDDVESDWLFRPDTFDFIHGREFLLAIRDWDRLISQSFHHLKPGGYLELSSSFPEPGSDDDTIPANSAWVQFTETFFEIGEKIGASGHAPKRWKAKLEAHGFEDVQEFIFKIPSSPWPRDRRLKHIGALEVANLDKGAEALLIRGMTGVLGRPKEEATVCVMIDYNAPN</sequence>
<reference evidence="1 2" key="1">
    <citation type="submission" date="2013-03" db="EMBL/GenBank/DDBJ databases">
        <title>The Genome Sequence of Phialophora europaea CBS 101466.</title>
        <authorList>
            <consortium name="The Broad Institute Genomics Platform"/>
            <person name="Cuomo C."/>
            <person name="de Hoog S."/>
            <person name="Gorbushina A."/>
            <person name="Walker B."/>
            <person name="Young S.K."/>
            <person name="Zeng Q."/>
            <person name="Gargeya S."/>
            <person name="Fitzgerald M."/>
            <person name="Haas B."/>
            <person name="Abouelleil A."/>
            <person name="Allen A.W."/>
            <person name="Alvarado L."/>
            <person name="Arachchi H.M."/>
            <person name="Berlin A.M."/>
            <person name="Chapman S.B."/>
            <person name="Gainer-Dewar J."/>
            <person name="Goldberg J."/>
            <person name="Griggs A."/>
            <person name="Gujja S."/>
            <person name="Hansen M."/>
            <person name="Howarth C."/>
            <person name="Imamovic A."/>
            <person name="Ireland A."/>
            <person name="Larimer J."/>
            <person name="McCowan C."/>
            <person name="Murphy C."/>
            <person name="Pearson M."/>
            <person name="Poon T.W."/>
            <person name="Priest M."/>
            <person name="Roberts A."/>
            <person name="Saif S."/>
            <person name="Shea T."/>
            <person name="Sisk P."/>
            <person name="Sykes S."/>
            <person name="Wortman J."/>
            <person name="Nusbaum C."/>
            <person name="Birren B."/>
        </authorList>
    </citation>
    <scope>NUCLEOTIDE SEQUENCE [LARGE SCALE GENOMIC DNA]</scope>
    <source>
        <strain evidence="1 2">CBS 101466</strain>
    </source>
</reference>
<dbReference type="SUPFAM" id="SSF53335">
    <property type="entry name" value="S-adenosyl-L-methionine-dependent methyltransferases"/>
    <property type="match status" value="1"/>
</dbReference>
<dbReference type="OrthoDB" id="2013972at2759"/>
<dbReference type="VEuPathDB" id="FungiDB:HMPREF1541_00371"/>
<evidence type="ECO:0008006" key="3">
    <source>
        <dbReference type="Google" id="ProtNLM"/>
    </source>
</evidence>
<evidence type="ECO:0000313" key="2">
    <source>
        <dbReference type="Proteomes" id="UP000030752"/>
    </source>
</evidence>
<accession>W2SBV3</accession>
<dbReference type="InterPro" id="IPR029063">
    <property type="entry name" value="SAM-dependent_MTases_sf"/>
</dbReference>
<dbReference type="HOGENOM" id="CLU_010595_7_1_1"/>
<dbReference type="eggNOG" id="ENOG502SIIY">
    <property type="taxonomic scope" value="Eukaryota"/>
</dbReference>
<dbReference type="Proteomes" id="UP000030752">
    <property type="component" value="Unassembled WGS sequence"/>
</dbReference>
<dbReference type="PANTHER" id="PTHR43591">
    <property type="entry name" value="METHYLTRANSFERASE"/>
    <property type="match status" value="1"/>
</dbReference>
<proteinExistence type="predicted"/>
<protein>
    <recommendedName>
        <fullName evidence="3">Methyltransferase domain-containing protein</fullName>
    </recommendedName>
</protein>
<keyword evidence="2" id="KW-1185">Reference proteome</keyword>
<dbReference type="Gene3D" id="3.40.50.150">
    <property type="entry name" value="Vaccinia Virus protein VP39"/>
    <property type="match status" value="1"/>
</dbReference>
<dbReference type="GeneID" id="19967710"/>
<dbReference type="EMBL" id="KB822711">
    <property type="protein sequence ID" value="ETN46187.1"/>
    <property type="molecule type" value="Genomic_DNA"/>
</dbReference>
<dbReference type="PANTHER" id="PTHR43591:SF31">
    <property type="entry name" value="LAEA-LIKE, PUTATIVE (AFU_ORTHOLOGUE AFUA_8G01930)-RELATED"/>
    <property type="match status" value="1"/>
</dbReference>
<gene>
    <name evidence="1" type="ORF">HMPREF1541_00371</name>
</gene>
<dbReference type="CDD" id="cd02440">
    <property type="entry name" value="AdoMet_MTases"/>
    <property type="match status" value="1"/>
</dbReference>
<dbReference type="GO" id="GO:0008168">
    <property type="term" value="F:methyltransferase activity"/>
    <property type="evidence" value="ECO:0007669"/>
    <property type="project" value="TreeGrafter"/>
</dbReference>
<evidence type="ECO:0000313" key="1">
    <source>
        <dbReference type="EMBL" id="ETN46187.1"/>
    </source>
</evidence>
<name>W2SBV3_CYPE1</name>
<organism evidence="1 2">
    <name type="scientific">Cyphellophora europaea (strain CBS 101466)</name>
    <name type="common">Phialophora europaea</name>
    <dbReference type="NCBI Taxonomy" id="1220924"/>
    <lineage>
        <taxon>Eukaryota</taxon>
        <taxon>Fungi</taxon>
        <taxon>Dikarya</taxon>
        <taxon>Ascomycota</taxon>
        <taxon>Pezizomycotina</taxon>
        <taxon>Eurotiomycetes</taxon>
        <taxon>Chaetothyriomycetidae</taxon>
        <taxon>Chaetothyriales</taxon>
        <taxon>Cyphellophoraceae</taxon>
        <taxon>Cyphellophora</taxon>
    </lineage>
</organism>
<dbReference type="InParanoid" id="W2SBV3"/>
<dbReference type="Pfam" id="PF13489">
    <property type="entry name" value="Methyltransf_23"/>
    <property type="match status" value="1"/>
</dbReference>
<dbReference type="AlphaFoldDB" id="W2SBV3"/>
<dbReference type="RefSeq" id="XP_008710899.1">
    <property type="nucleotide sequence ID" value="XM_008712677.1"/>
</dbReference>